<evidence type="ECO:0000313" key="2">
    <source>
        <dbReference type="EMBL" id="MBK5932207.1"/>
    </source>
</evidence>
<proteinExistence type="predicted"/>
<dbReference type="Proteomes" id="UP001296967">
    <property type="component" value="Unassembled WGS sequence"/>
</dbReference>
<dbReference type="InterPro" id="IPR002716">
    <property type="entry name" value="PIN_dom"/>
</dbReference>
<dbReference type="EMBL" id="NHSF01000080">
    <property type="protein sequence ID" value="MBK5932207.1"/>
    <property type="molecule type" value="Genomic_DNA"/>
</dbReference>
<dbReference type="AlphaFoldDB" id="A0AAJ0XI50"/>
<evidence type="ECO:0000313" key="3">
    <source>
        <dbReference type="Proteomes" id="UP001296967"/>
    </source>
</evidence>
<dbReference type="InterPro" id="IPR002850">
    <property type="entry name" value="PIN_toxin-like"/>
</dbReference>
<dbReference type="SUPFAM" id="SSF88723">
    <property type="entry name" value="PIN domain-like"/>
    <property type="match status" value="1"/>
</dbReference>
<dbReference type="SMART" id="SM00670">
    <property type="entry name" value="PINc"/>
    <property type="match status" value="1"/>
</dbReference>
<dbReference type="PANTHER" id="PTHR34610:SF4">
    <property type="entry name" value="SLL8027 PROTEIN"/>
    <property type="match status" value="1"/>
</dbReference>
<feature type="domain" description="PIN" evidence="1">
    <location>
        <begin position="6"/>
        <end position="119"/>
    </location>
</feature>
<keyword evidence="3" id="KW-1185">Reference proteome</keyword>
<evidence type="ECO:0000259" key="1">
    <source>
        <dbReference type="SMART" id="SM00670"/>
    </source>
</evidence>
<dbReference type="PANTHER" id="PTHR34610">
    <property type="entry name" value="SSL7007 PROTEIN"/>
    <property type="match status" value="1"/>
</dbReference>
<protein>
    <submittedName>
        <fullName evidence="2">Toxin-antitoxin system toxin component, PIN family</fullName>
    </submittedName>
</protein>
<organism evidence="2 3">
    <name type="scientific">Halochromatium salexigens</name>
    <name type="common">Chromatium salexigens</name>
    <dbReference type="NCBI Taxonomy" id="49447"/>
    <lineage>
        <taxon>Bacteria</taxon>
        <taxon>Pseudomonadati</taxon>
        <taxon>Pseudomonadota</taxon>
        <taxon>Gammaproteobacteria</taxon>
        <taxon>Chromatiales</taxon>
        <taxon>Chromatiaceae</taxon>
        <taxon>Halochromatium</taxon>
    </lineage>
</organism>
<reference evidence="2" key="1">
    <citation type="submission" date="2017-05" db="EMBL/GenBank/DDBJ databases">
        <authorList>
            <person name="Imhoff J.F."/>
            <person name="Rahn T."/>
            <person name="Kuenzel S."/>
            <person name="Neulinger S.C."/>
        </authorList>
    </citation>
    <scope>NUCLEOTIDE SEQUENCE</scope>
    <source>
        <strain evidence="2">DSM 4395</strain>
    </source>
</reference>
<gene>
    <name evidence="2" type="ORF">CCR82_17125</name>
</gene>
<dbReference type="Pfam" id="PF13470">
    <property type="entry name" value="PIN_3"/>
    <property type="match status" value="1"/>
</dbReference>
<sequence length="144" mass="15904">MRTAETRLVLDTNTLISRMLVPRGTAGRAVDKALAEGVLLASEETLTELADVLSRPKFNPYVSVEARRQFLELLGGVVRMIPIQHRIQACRDPKDDRLLHVALNGEAQCLITGDQDLLVLGSSFRQRHGLHILSPADYLALVVP</sequence>
<dbReference type="InterPro" id="IPR029060">
    <property type="entry name" value="PIN-like_dom_sf"/>
</dbReference>
<name>A0AAJ0XI50_HALSE</name>
<reference evidence="2" key="2">
    <citation type="journal article" date="2020" name="Microorganisms">
        <title>Osmotic Adaptation and Compatible Solute Biosynthesis of Phototrophic Bacteria as Revealed from Genome Analyses.</title>
        <authorList>
            <person name="Imhoff J.F."/>
            <person name="Rahn T."/>
            <person name="Kunzel S."/>
            <person name="Keller A."/>
            <person name="Neulinger S.C."/>
        </authorList>
    </citation>
    <scope>NUCLEOTIDE SEQUENCE</scope>
    <source>
        <strain evidence="2">DSM 4395</strain>
    </source>
</reference>
<comment type="caution">
    <text evidence="2">The sequence shown here is derived from an EMBL/GenBank/DDBJ whole genome shotgun (WGS) entry which is preliminary data.</text>
</comment>
<dbReference type="NCBIfam" id="TIGR00305">
    <property type="entry name" value="putative toxin-antitoxin system toxin component, PIN family"/>
    <property type="match status" value="1"/>
</dbReference>
<dbReference type="RefSeq" id="WP_201247047.1">
    <property type="nucleotide sequence ID" value="NZ_NHSF01000080.1"/>
</dbReference>
<accession>A0AAJ0XI50</accession>